<proteinExistence type="predicted"/>
<sequence>MKLAISAYLFKSAKSKFPSINHFNPYPQPPIHSYRCDCT</sequence>
<protein>
    <submittedName>
        <fullName evidence="1">Uncharacterized protein</fullName>
    </submittedName>
</protein>
<dbReference type="AlphaFoldDB" id="A0A0A9HJN8"/>
<reference evidence="1" key="1">
    <citation type="submission" date="2014-09" db="EMBL/GenBank/DDBJ databases">
        <authorList>
            <person name="Magalhaes I.L.F."/>
            <person name="Oliveira U."/>
            <person name="Santos F.R."/>
            <person name="Vidigal T.H.D.A."/>
            <person name="Brescovit A.D."/>
            <person name="Santos A.J."/>
        </authorList>
    </citation>
    <scope>NUCLEOTIDE SEQUENCE</scope>
    <source>
        <tissue evidence="1">Shoot tissue taken approximately 20 cm above the soil surface</tissue>
    </source>
</reference>
<name>A0A0A9HJN8_ARUDO</name>
<organism evidence="1">
    <name type="scientific">Arundo donax</name>
    <name type="common">Giant reed</name>
    <name type="synonym">Donax arundinaceus</name>
    <dbReference type="NCBI Taxonomy" id="35708"/>
    <lineage>
        <taxon>Eukaryota</taxon>
        <taxon>Viridiplantae</taxon>
        <taxon>Streptophyta</taxon>
        <taxon>Embryophyta</taxon>
        <taxon>Tracheophyta</taxon>
        <taxon>Spermatophyta</taxon>
        <taxon>Magnoliopsida</taxon>
        <taxon>Liliopsida</taxon>
        <taxon>Poales</taxon>
        <taxon>Poaceae</taxon>
        <taxon>PACMAD clade</taxon>
        <taxon>Arundinoideae</taxon>
        <taxon>Arundineae</taxon>
        <taxon>Arundo</taxon>
    </lineage>
</organism>
<reference evidence="1" key="2">
    <citation type="journal article" date="2015" name="Data Brief">
        <title>Shoot transcriptome of the giant reed, Arundo donax.</title>
        <authorList>
            <person name="Barrero R.A."/>
            <person name="Guerrero F.D."/>
            <person name="Moolhuijzen P."/>
            <person name="Goolsby J.A."/>
            <person name="Tidwell J."/>
            <person name="Bellgard S.E."/>
            <person name="Bellgard M.I."/>
        </authorList>
    </citation>
    <scope>NUCLEOTIDE SEQUENCE</scope>
    <source>
        <tissue evidence="1">Shoot tissue taken approximately 20 cm above the soil surface</tissue>
    </source>
</reference>
<evidence type="ECO:0000313" key="1">
    <source>
        <dbReference type="EMBL" id="JAE35061.1"/>
    </source>
</evidence>
<dbReference type="EMBL" id="GBRH01162835">
    <property type="protein sequence ID" value="JAE35061.1"/>
    <property type="molecule type" value="Transcribed_RNA"/>
</dbReference>
<accession>A0A0A9HJN8</accession>